<reference evidence="2" key="1">
    <citation type="submission" date="2022-06" db="EMBL/GenBank/DDBJ databases">
        <authorList>
            <consortium name="SYNGENTA / RWTH Aachen University"/>
        </authorList>
    </citation>
    <scope>NUCLEOTIDE SEQUENCE</scope>
</reference>
<dbReference type="EMBL" id="CALTRL010000735">
    <property type="protein sequence ID" value="CAH7669458.1"/>
    <property type="molecule type" value="Genomic_DNA"/>
</dbReference>
<accession>A0AAV0AMW9</accession>
<organism evidence="2 3">
    <name type="scientific">Phakopsora pachyrhizi</name>
    <name type="common">Asian soybean rust disease fungus</name>
    <dbReference type="NCBI Taxonomy" id="170000"/>
    <lineage>
        <taxon>Eukaryota</taxon>
        <taxon>Fungi</taxon>
        <taxon>Dikarya</taxon>
        <taxon>Basidiomycota</taxon>
        <taxon>Pucciniomycotina</taxon>
        <taxon>Pucciniomycetes</taxon>
        <taxon>Pucciniales</taxon>
        <taxon>Phakopsoraceae</taxon>
        <taxon>Phakopsora</taxon>
    </lineage>
</organism>
<gene>
    <name evidence="2" type="ORF">PPACK8108_LOCUS4080</name>
</gene>
<dbReference type="Proteomes" id="UP001153365">
    <property type="component" value="Unassembled WGS sequence"/>
</dbReference>
<dbReference type="AlphaFoldDB" id="A0AAV0AMW9"/>
<feature type="region of interest" description="Disordered" evidence="1">
    <location>
        <begin position="100"/>
        <end position="138"/>
    </location>
</feature>
<evidence type="ECO:0000313" key="3">
    <source>
        <dbReference type="Proteomes" id="UP001153365"/>
    </source>
</evidence>
<proteinExistence type="predicted"/>
<keyword evidence="3" id="KW-1185">Reference proteome</keyword>
<protein>
    <submittedName>
        <fullName evidence="2">Uncharacterized protein</fullName>
    </submittedName>
</protein>
<comment type="caution">
    <text evidence="2">The sequence shown here is derived from an EMBL/GenBank/DDBJ whole genome shotgun (WGS) entry which is preliminary data.</text>
</comment>
<evidence type="ECO:0000313" key="2">
    <source>
        <dbReference type="EMBL" id="CAH7669458.1"/>
    </source>
</evidence>
<name>A0AAV0AMW9_PHAPC</name>
<sequence length="189" mass="20391">MQDRSLTGVKGGKLLSSVEMQVPRQVGASIFDSSRAGWTLKGGLWVGWGSDGWAALLVWAGGLSNAIDDNTGDKAYARRTGPTAESDALLGLKNSTFQNTAADEAPMLDEGREQGNVSSEGERSEKKTPQLGAMKKGRGVVLDEAKTQRDLEEKQRYGEPTRIVYLTNMVDVIKVDDNLSMEIGLAEVD</sequence>
<evidence type="ECO:0000256" key="1">
    <source>
        <dbReference type="SAM" id="MobiDB-lite"/>
    </source>
</evidence>